<dbReference type="CDD" id="cd01948">
    <property type="entry name" value="EAL"/>
    <property type="match status" value="1"/>
</dbReference>
<dbReference type="PROSITE" id="PS50887">
    <property type="entry name" value="GGDEF"/>
    <property type="match status" value="1"/>
</dbReference>
<dbReference type="RefSeq" id="WP_305471066.1">
    <property type="nucleotide sequence ID" value="NZ_JAUYVT010000001.1"/>
</dbReference>
<dbReference type="Pfam" id="PF00990">
    <property type="entry name" value="GGDEF"/>
    <property type="match status" value="1"/>
</dbReference>
<dbReference type="InterPro" id="IPR029787">
    <property type="entry name" value="Nucleotide_cyclase"/>
</dbReference>
<organism evidence="3 4">
    <name type="scientific">Pseudoalteromonas marina</name>
    <dbReference type="NCBI Taxonomy" id="267375"/>
    <lineage>
        <taxon>Bacteria</taxon>
        <taxon>Pseudomonadati</taxon>
        <taxon>Pseudomonadota</taxon>
        <taxon>Gammaproteobacteria</taxon>
        <taxon>Alteromonadales</taxon>
        <taxon>Pseudoalteromonadaceae</taxon>
        <taxon>Pseudoalteromonas</taxon>
    </lineage>
</organism>
<dbReference type="EC" id="3.1.4.52" evidence="3"/>
<dbReference type="SUPFAM" id="SSF55073">
    <property type="entry name" value="Nucleotide cyclase"/>
    <property type="match status" value="1"/>
</dbReference>
<dbReference type="CDD" id="cd01949">
    <property type="entry name" value="GGDEF"/>
    <property type="match status" value="1"/>
</dbReference>
<dbReference type="Pfam" id="PF00563">
    <property type="entry name" value="EAL"/>
    <property type="match status" value="1"/>
</dbReference>
<evidence type="ECO:0000313" key="4">
    <source>
        <dbReference type="Proteomes" id="UP001177212"/>
    </source>
</evidence>
<dbReference type="GO" id="GO:0052621">
    <property type="term" value="F:diguanylate cyclase activity"/>
    <property type="evidence" value="ECO:0007669"/>
    <property type="project" value="UniProtKB-EC"/>
</dbReference>
<keyword evidence="4" id="KW-1185">Reference proteome</keyword>
<dbReference type="SMART" id="SM00267">
    <property type="entry name" value="GGDEF"/>
    <property type="match status" value="1"/>
</dbReference>
<feature type="domain" description="GGDEF" evidence="2">
    <location>
        <begin position="48"/>
        <end position="180"/>
    </location>
</feature>
<name>A0ABT9F9U8_9GAMM</name>
<protein>
    <submittedName>
        <fullName evidence="3">Bifunctional diguanylate cyclase/phosphodiesterase</fullName>
        <ecNumber evidence="3">2.7.7.65</ecNumber>
        <ecNumber evidence="3">3.1.4.52</ecNumber>
    </submittedName>
</protein>
<dbReference type="InterPro" id="IPR050706">
    <property type="entry name" value="Cyclic-di-GMP_PDE-like"/>
</dbReference>
<dbReference type="PANTHER" id="PTHR33121">
    <property type="entry name" value="CYCLIC DI-GMP PHOSPHODIESTERASE PDEF"/>
    <property type="match status" value="1"/>
</dbReference>
<keyword evidence="3" id="KW-0808">Transferase</keyword>
<dbReference type="PROSITE" id="PS50883">
    <property type="entry name" value="EAL"/>
    <property type="match status" value="1"/>
</dbReference>
<dbReference type="SUPFAM" id="SSF141868">
    <property type="entry name" value="EAL domain-like"/>
    <property type="match status" value="1"/>
</dbReference>
<dbReference type="PANTHER" id="PTHR33121:SF79">
    <property type="entry name" value="CYCLIC DI-GMP PHOSPHODIESTERASE PDED-RELATED"/>
    <property type="match status" value="1"/>
</dbReference>
<dbReference type="InterPro" id="IPR035919">
    <property type="entry name" value="EAL_sf"/>
</dbReference>
<dbReference type="InterPro" id="IPR001633">
    <property type="entry name" value="EAL_dom"/>
</dbReference>
<dbReference type="EMBL" id="JAUYVT010000001">
    <property type="protein sequence ID" value="MDP2563551.1"/>
    <property type="molecule type" value="Genomic_DNA"/>
</dbReference>
<dbReference type="InterPro" id="IPR000160">
    <property type="entry name" value="GGDEF_dom"/>
</dbReference>
<evidence type="ECO:0000259" key="2">
    <source>
        <dbReference type="PROSITE" id="PS50887"/>
    </source>
</evidence>
<dbReference type="Gene3D" id="3.20.20.450">
    <property type="entry name" value="EAL domain"/>
    <property type="match status" value="1"/>
</dbReference>
<dbReference type="InterPro" id="IPR043128">
    <property type="entry name" value="Rev_trsase/Diguanyl_cyclase"/>
</dbReference>
<sequence>MRLSLKSILEIEKSENHQRFLAEHDSLTSLPNRKCFFNLLIQHINNEQPFSLFLFDLSNFKRVNELYGNSLGDELLCIFSKTLNLNLLNIGELHRIGGDEFALILDSANEQDIYDCIEVIKGSVEEPFFISAQKVWLKLKVGVSSYPQDAFYANELFKNADLALLEAKSTQQLFVNYFEGLSERADNFLDMTTKIKNALINHEFELYFQPIFCTRFDEIHGAEVLIRWPQKDGSFITPDQFIKVAERTGMILNITQWVVIETIKNLQRLKSLGFTGTMHVNLSTRDLESESFVEFIEELLKEDPTLSNYIVFEITEGAMMTDLEAARAMMYKLNSRGFEFSVDDFGTGFSSLSLLRELPINQIKIDRSFINNMLTKIADYAIVESTLFLAHRLNCNVVAEGIETKELQEILKSMNCEFLQGYYFSKPLPLERFIEKYLNKGS</sequence>
<reference evidence="3" key="1">
    <citation type="submission" date="2023-07" db="EMBL/GenBank/DDBJ databases">
        <title>Genome content predicts the carbon catabolic preferences of heterotrophic bacteria.</title>
        <authorList>
            <person name="Gralka M."/>
        </authorList>
    </citation>
    <scope>NUCLEOTIDE SEQUENCE</scope>
    <source>
        <strain evidence="3">4G09</strain>
    </source>
</reference>
<feature type="domain" description="EAL" evidence="1">
    <location>
        <begin position="188"/>
        <end position="441"/>
    </location>
</feature>
<gene>
    <name evidence="3" type="ORF">Q8W34_02810</name>
</gene>
<dbReference type="NCBIfam" id="TIGR00254">
    <property type="entry name" value="GGDEF"/>
    <property type="match status" value="1"/>
</dbReference>
<evidence type="ECO:0000313" key="3">
    <source>
        <dbReference type="EMBL" id="MDP2563551.1"/>
    </source>
</evidence>
<dbReference type="EC" id="2.7.7.65" evidence="3"/>
<keyword evidence="3" id="KW-0548">Nucleotidyltransferase</keyword>
<dbReference type="SMART" id="SM00052">
    <property type="entry name" value="EAL"/>
    <property type="match status" value="1"/>
</dbReference>
<dbReference type="GO" id="GO:0071111">
    <property type="term" value="F:cyclic-guanylate-specific phosphodiesterase activity"/>
    <property type="evidence" value="ECO:0007669"/>
    <property type="project" value="UniProtKB-EC"/>
</dbReference>
<evidence type="ECO:0000259" key="1">
    <source>
        <dbReference type="PROSITE" id="PS50883"/>
    </source>
</evidence>
<accession>A0ABT9F9U8</accession>
<comment type="caution">
    <text evidence="3">The sequence shown here is derived from an EMBL/GenBank/DDBJ whole genome shotgun (WGS) entry which is preliminary data.</text>
</comment>
<dbReference type="Gene3D" id="3.30.70.270">
    <property type="match status" value="1"/>
</dbReference>
<dbReference type="Proteomes" id="UP001177212">
    <property type="component" value="Unassembled WGS sequence"/>
</dbReference>
<keyword evidence="3" id="KW-0378">Hydrolase</keyword>
<proteinExistence type="predicted"/>